<feature type="repeat" description="WD" evidence="3">
    <location>
        <begin position="159"/>
        <end position="207"/>
    </location>
</feature>
<feature type="repeat" description="WD" evidence="3">
    <location>
        <begin position="57"/>
        <end position="100"/>
    </location>
</feature>
<dbReference type="Pfam" id="PF00400">
    <property type="entry name" value="WD40"/>
    <property type="match status" value="4"/>
</dbReference>
<dbReference type="EMBL" id="ASPP01021887">
    <property type="protein sequence ID" value="ETO11923.1"/>
    <property type="molecule type" value="Genomic_DNA"/>
</dbReference>
<organism evidence="4 5">
    <name type="scientific">Reticulomyxa filosa</name>
    <dbReference type="NCBI Taxonomy" id="46433"/>
    <lineage>
        <taxon>Eukaryota</taxon>
        <taxon>Sar</taxon>
        <taxon>Rhizaria</taxon>
        <taxon>Retaria</taxon>
        <taxon>Foraminifera</taxon>
        <taxon>Monothalamids</taxon>
        <taxon>Reticulomyxidae</taxon>
        <taxon>Reticulomyxa</taxon>
    </lineage>
</organism>
<dbReference type="CDD" id="cd00200">
    <property type="entry name" value="WD40"/>
    <property type="match status" value="1"/>
</dbReference>
<dbReference type="InterPro" id="IPR019775">
    <property type="entry name" value="WD40_repeat_CS"/>
</dbReference>
<keyword evidence="1 3" id="KW-0853">WD repeat</keyword>
<keyword evidence="2" id="KW-0677">Repeat</keyword>
<evidence type="ECO:0000256" key="2">
    <source>
        <dbReference type="ARBA" id="ARBA00022737"/>
    </source>
</evidence>
<dbReference type="PANTHER" id="PTHR19879">
    <property type="entry name" value="TRANSCRIPTION INITIATION FACTOR TFIID"/>
    <property type="match status" value="1"/>
</dbReference>
<dbReference type="InterPro" id="IPR001680">
    <property type="entry name" value="WD40_rpt"/>
</dbReference>
<dbReference type="OrthoDB" id="273771at2759"/>
<dbReference type="PROSITE" id="PS50082">
    <property type="entry name" value="WD_REPEATS_2"/>
    <property type="match status" value="4"/>
</dbReference>
<dbReference type="SMART" id="SM00320">
    <property type="entry name" value="WD40"/>
    <property type="match status" value="4"/>
</dbReference>
<dbReference type="InterPro" id="IPR036322">
    <property type="entry name" value="WD40_repeat_dom_sf"/>
</dbReference>
<evidence type="ECO:0000256" key="1">
    <source>
        <dbReference type="ARBA" id="ARBA00022574"/>
    </source>
</evidence>
<dbReference type="Proteomes" id="UP000023152">
    <property type="component" value="Unassembled WGS sequence"/>
</dbReference>
<sequence length="304" mass="34312">MVYDMEKTTEIKSKAAINCVKISKYYYNVLGYKSIFASSNNNICILDFEHKSLRKRLEGHRKRVYCINFSQFDGGQYLCSASEDCTVRLWDIEKVRILHVFEGHGHSVMCVDISPLQSHKAKDGINNNIGGSGYSICSGSLDGTIRIWDIEKTKESTVFKEHESGVLSIQYGSNELGDIGCANTILSGSTDKTIRLWDIREKKEINRFDGHTNRVLCVQYSPFVSANSNVICSGSSDGTVRFWDIRSRKQLNLFQRNDHAAVDVTSLKFMSLQTQINNKQMSDGDSSIHLCYGSSEGKIYIRGY</sequence>
<protein>
    <submittedName>
        <fullName evidence="4">Uncharacterized protein</fullName>
    </submittedName>
</protein>
<gene>
    <name evidence="4" type="ORF">RFI_25452</name>
</gene>
<dbReference type="PROSITE" id="PS50294">
    <property type="entry name" value="WD_REPEATS_REGION"/>
    <property type="match status" value="3"/>
</dbReference>
<dbReference type="InterPro" id="IPR015943">
    <property type="entry name" value="WD40/YVTN_repeat-like_dom_sf"/>
</dbReference>
<evidence type="ECO:0000256" key="3">
    <source>
        <dbReference type="PROSITE-ProRule" id="PRU00221"/>
    </source>
</evidence>
<dbReference type="Gene3D" id="2.130.10.10">
    <property type="entry name" value="YVTN repeat-like/Quinoprotein amine dehydrogenase"/>
    <property type="match status" value="2"/>
</dbReference>
<dbReference type="SUPFAM" id="SSF50978">
    <property type="entry name" value="WD40 repeat-like"/>
    <property type="match status" value="1"/>
</dbReference>
<dbReference type="AlphaFoldDB" id="X6MD49"/>
<feature type="repeat" description="WD" evidence="3">
    <location>
        <begin position="208"/>
        <end position="253"/>
    </location>
</feature>
<evidence type="ECO:0000313" key="4">
    <source>
        <dbReference type="EMBL" id="ETO11923.1"/>
    </source>
</evidence>
<dbReference type="PRINTS" id="PR00320">
    <property type="entry name" value="GPROTEINBRPT"/>
</dbReference>
<proteinExistence type="predicted"/>
<dbReference type="PROSITE" id="PS00678">
    <property type="entry name" value="WD_REPEATS_1"/>
    <property type="match status" value="4"/>
</dbReference>
<dbReference type="InterPro" id="IPR020472">
    <property type="entry name" value="WD40_PAC1"/>
</dbReference>
<name>X6MD49_RETFI</name>
<feature type="repeat" description="WD" evidence="3">
    <location>
        <begin position="136"/>
        <end position="158"/>
    </location>
</feature>
<reference evidence="4 5" key="1">
    <citation type="journal article" date="2013" name="Curr. Biol.">
        <title>The Genome of the Foraminiferan Reticulomyxa filosa.</title>
        <authorList>
            <person name="Glockner G."/>
            <person name="Hulsmann N."/>
            <person name="Schleicher M."/>
            <person name="Noegel A.A."/>
            <person name="Eichinger L."/>
            <person name="Gallinger C."/>
            <person name="Pawlowski J."/>
            <person name="Sierra R."/>
            <person name="Euteneuer U."/>
            <person name="Pillet L."/>
            <person name="Moustafa A."/>
            <person name="Platzer M."/>
            <person name="Groth M."/>
            <person name="Szafranski K."/>
            <person name="Schliwa M."/>
        </authorList>
    </citation>
    <scope>NUCLEOTIDE SEQUENCE [LARGE SCALE GENOMIC DNA]</scope>
</reference>
<comment type="caution">
    <text evidence="4">The sequence shown here is derived from an EMBL/GenBank/DDBJ whole genome shotgun (WGS) entry which is preliminary data.</text>
</comment>
<keyword evidence="5" id="KW-1185">Reference proteome</keyword>
<accession>X6MD49</accession>
<evidence type="ECO:0000313" key="5">
    <source>
        <dbReference type="Proteomes" id="UP000023152"/>
    </source>
</evidence>
<dbReference type="PANTHER" id="PTHR19879:SF9">
    <property type="entry name" value="TRANSCRIPTION INITIATION FACTOR TFIID SUBUNIT 5"/>
    <property type="match status" value="1"/>
</dbReference>